<evidence type="ECO:0000256" key="1">
    <source>
        <dbReference type="SAM" id="MobiDB-lite"/>
    </source>
</evidence>
<feature type="region of interest" description="Disordered" evidence="1">
    <location>
        <begin position="208"/>
        <end position="228"/>
    </location>
</feature>
<accession>A0ABV0Y8H0</accession>
<proteinExistence type="predicted"/>
<dbReference type="EMBL" id="JAHRIP010024957">
    <property type="protein sequence ID" value="MEQ2289816.1"/>
    <property type="molecule type" value="Genomic_DNA"/>
</dbReference>
<feature type="compositionally biased region" description="Basic and acidic residues" evidence="1">
    <location>
        <begin position="22"/>
        <end position="32"/>
    </location>
</feature>
<dbReference type="PRINTS" id="PR01217">
    <property type="entry name" value="PRICHEXTENSN"/>
</dbReference>
<comment type="caution">
    <text evidence="2">The sequence shown here is derived from an EMBL/GenBank/DDBJ whole genome shotgun (WGS) entry which is preliminary data.</text>
</comment>
<feature type="region of interest" description="Disordered" evidence="1">
    <location>
        <begin position="1"/>
        <end position="173"/>
    </location>
</feature>
<organism evidence="2 3">
    <name type="scientific">Ameca splendens</name>
    <dbReference type="NCBI Taxonomy" id="208324"/>
    <lineage>
        <taxon>Eukaryota</taxon>
        <taxon>Metazoa</taxon>
        <taxon>Chordata</taxon>
        <taxon>Craniata</taxon>
        <taxon>Vertebrata</taxon>
        <taxon>Euteleostomi</taxon>
        <taxon>Actinopterygii</taxon>
        <taxon>Neopterygii</taxon>
        <taxon>Teleostei</taxon>
        <taxon>Neoteleostei</taxon>
        <taxon>Acanthomorphata</taxon>
        <taxon>Ovalentaria</taxon>
        <taxon>Atherinomorphae</taxon>
        <taxon>Cyprinodontiformes</taxon>
        <taxon>Goodeidae</taxon>
        <taxon>Ameca</taxon>
    </lineage>
</organism>
<dbReference type="Proteomes" id="UP001469553">
    <property type="component" value="Unassembled WGS sequence"/>
</dbReference>
<reference evidence="2 3" key="1">
    <citation type="submission" date="2021-06" db="EMBL/GenBank/DDBJ databases">
        <authorList>
            <person name="Palmer J.M."/>
        </authorList>
    </citation>
    <scope>NUCLEOTIDE SEQUENCE [LARGE SCALE GENOMIC DNA]</scope>
    <source>
        <strain evidence="2 3">AS_MEX2019</strain>
        <tissue evidence="2">Muscle</tissue>
    </source>
</reference>
<evidence type="ECO:0000313" key="3">
    <source>
        <dbReference type="Proteomes" id="UP001469553"/>
    </source>
</evidence>
<sequence>MLHRPTHLTANRSPAPSQGQEPQKEELEEGHRSTTRTGHPSNPTRAPGCRPPTLPHGTPHRTKEAGQPLHQSEATSQSTLYTARPRPPPQSLKTPQPMDQAPKPGTEIQGNPNDPKRAEEPAPPPDNPQEPNLNLNPSPDPDQKACSLSRPLTPDGKQQTAVEKDPKPTSAHSNVVLMRVVVVAWEHSGAKGLAQGPRMAICGIRTRPLVSPPERKPPALTTGPPLPI</sequence>
<gene>
    <name evidence="2" type="ORF">AMECASPLE_037126</name>
</gene>
<evidence type="ECO:0000313" key="2">
    <source>
        <dbReference type="EMBL" id="MEQ2289816.1"/>
    </source>
</evidence>
<name>A0ABV0Y8H0_9TELE</name>
<feature type="compositionally biased region" description="Polar residues" evidence="1">
    <location>
        <begin position="35"/>
        <end position="44"/>
    </location>
</feature>
<keyword evidence="3" id="KW-1185">Reference proteome</keyword>
<feature type="compositionally biased region" description="Polar residues" evidence="1">
    <location>
        <begin position="69"/>
        <end position="81"/>
    </location>
</feature>
<feature type="compositionally biased region" description="Polar residues" evidence="1">
    <location>
        <begin position="8"/>
        <end position="21"/>
    </location>
</feature>
<protein>
    <submittedName>
        <fullName evidence="2">Uncharacterized protein</fullName>
    </submittedName>
</protein>